<proteinExistence type="predicted"/>
<evidence type="ECO:0000256" key="3">
    <source>
        <dbReference type="ARBA" id="ARBA00022692"/>
    </source>
</evidence>
<name>G7V5Z7_THELD</name>
<feature type="transmembrane region" description="Helical" evidence="6">
    <location>
        <begin position="103"/>
        <end position="121"/>
    </location>
</feature>
<dbReference type="EMBL" id="CP003096">
    <property type="protein sequence ID" value="AER65902.1"/>
    <property type="molecule type" value="Genomic_DNA"/>
</dbReference>
<dbReference type="eggNOG" id="COG1757">
    <property type="taxonomic scope" value="Bacteria"/>
</dbReference>
<keyword evidence="2" id="KW-1003">Cell membrane</keyword>
<dbReference type="PANTHER" id="PTHR43478:SF1">
    <property type="entry name" value="NA+_H+ ANTIPORTER NHAC-LIKE C-TERMINAL DOMAIN-CONTAINING PROTEIN"/>
    <property type="match status" value="1"/>
</dbReference>
<dbReference type="HOGENOM" id="CLU_018751_1_0_0"/>
<dbReference type="OrthoDB" id="9762978at2"/>
<dbReference type="AlphaFoldDB" id="G7V5Z7"/>
<feature type="transmembrane region" description="Helical" evidence="6">
    <location>
        <begin position="196"/>
        <end position="217"/>
    </location>
</feature>
<feature type="transmembrane region" description="Helical" evidence="6">
    <location>
        <begin position="258"/>
        <end position="282"/>
    </location>
</feature>
<gene>
    <name evidence="8" type="ordered locus">Tlie_0156</name>
</gene>
<sequence length="424" mass="44816">MGEIAAKGALSLVPVILALILAFRTKDAVFSLLIGCIVGVVIAGFDPATGLSKLFQKALGNGDFIWVVMIEIAVGIMVAFYLRAGVIASFAEWASTKIKSHRAASGFGWLLGIFIFFSDYFSPLFSGPIARPLTDKYKVSREMLAYLLDSGSAPVCTLVPLTGWAVYIAGLLKGYGPIQDVNEGMAVFIKSIPYNFYGWFAVILAGLIGFQLIPNFGPMKKAEERAMKEGKVLRDGATPLTGEEMEMIKPLEGKKSNLFLYLVVPVLIVISIAIGTFVAFGSAKILEAFFAAVMYQAVAMALGGYFKGIKDGMDVAVKGITGAMISFFTGTSWGTYAILTPFVLPVAMNLSGGEVNSLVLATVGAVVGGGLFGDHCSPVSDTTCLSSFGAGSDHMDYVTTQLPYAITAGVLAAVIFAIIGNISI</sequence>
<protein>
    <submittedName>
        <fullName evidence="8">Transporter, NhaC family (TC 2.A.35)</fullName>
    </submittedName>
</protein>
<keyword evidence="3 6" id="KW-0812">Transmembrane</keyword>
<feature type="transmembrane region" description="Helical" evidence="6">
    <location>
        <begin position="327"/>
        <end position="348"/>
    </location>
</feature>
<evidence type="ECO:0000313" key="8">
    <source>
        <dbReference type="EMBL" id="AER65902.1"/>
    </source>
</evidence>
<feature type="transmembrane region" description="Helical" evidence="6">
    <location>
        <begin position="65"/>
        <end position="91"/>
    </location>
</feature>
<feature type="transmembrane region" description="Helical" evidence="6">
    <location>
        <begin position="28"/>
        <end position="45"/>
    </location>
</feature>
<comment type="subcellular location">
    <subcellularLocation>
        <location evidence="1">Cell membrane</location>
        <topology evidence="1">Multi-pass membrane protein</topology>
    </subcellularLocation>
</comment>
<feature type="transmembrane region" description="Helical" evidence="6">
    <location>
        <begin position="288"/>
        <end position="306"/>
    </location>
</feature>
<dbReference type="PANTHER" id="PTHR43478">
    <property type="entry name" value="NA+/H+ ANTIPORTER-RELATED"/>
    <property type="match status" value="1"/>
</dbReference>
<dbReference type="KEGG" id="tli:Tlie_0156"/>
<feature type="transmembrane region" description="Helical" evidence="6">
    <location>
        <begin position="402"/>
        <end position="422"/>
    </location>
</feature>
<evidence type="ECO:0000259" key="7">
    <source>
        <dbReference type="Pfam" id="PF03553"/>
    </source>
</evidence>
<evidence type="ECO:0000256" key="2">
    <source>
        <dbReference type="ARBA" id="ARBA00022475"/>
    </source>
</evidence>
<feature type="domain" description="Na+/H+ antiporter NhaC-like C-terminal" evidence="7">
    <location>
        <begin position="318"/>
        <end position="420"/>
    </location>
</feature>
<evidence type="ECO:0000256" key="4">
    <source>
        <dbReference type="ARBA" id="ARBA00022989"/>
    </source>
</evidence>
<evidence type="ECO:0000256" key="1">
    <source>
        <dbReference type="ARBA" id="ARBA00004651"/>
    </source>
</evidence>
<reference evidence="9" key="1">
    <citation type="submission" date="2011-10" db="EMBL/GenBank/DDBJ databases">
        <title>The complete genome of chromosome of Thermovirga lienii DSM 17291.</title>
        <authorList>
            <consortium name="US DOE Joint Genome Institute (JGI-PGF)"/>
            <person name="Lucas S."/>
            <person name="Copeland A."/>
            <person name="Lapidus A."/>
            <person name="Glavina del Rio T."/>
            <person name="Dalin E."/>
            <person name="Tice H."/>
            <person name="Bruce D."/>
            <person name="Goodwin L."/>
            <person name="Pitluck S."/>
            <person name="Peters L."/>
            <person name="Mikhailova N."/>
            <person name="Saunders E."/>
            <person name="Kyrpides N."/>
            <person name="Mavromatis K."/>
            <person name="Ivanova N."/>
            <person name="Last F.I."/>
            <person name="Brettin T."/>
            <person name="Detter J.C."/>
            <person name="Han C."/>
            <person name="Larimer F."/>
            <person name="Land M."/>
            <person name="Hauser L."/>
            <person name="Markowitz V."/>
            <person name="Cheng J.-F."/>
            <person name="Hugenholtz P."/>
            <person name="Woyke T."/>
            <person name="Wu D."/>
            <person name="Spring S."/>
            <person name="Schroeder M."/>
            <person name="Brambilla E.-M."/>
            <person name="Klenk H.-P."/>
            <person name="Eisen J.A."/>
        </authorList>
    </citation>
    <scope>NUCLEOTIDE SEQUENCE [LARGE SCALE GENOMIC DNA]</scope>
    <source>
        <strain evidence="9">ATCC BAA-1197 / DSM 17291 / Cas60314</strain>
    </source>
</reference>
<keyword evidence="5 6" id="KW-0472">Membrane</keyword>
<evidence type="ECO:0000256" key="6">
    <source>
        <dbReference type="SAM" id="Phobius"/>
    </source>
</evidence>
<evidence type="ECO:0000256" key="5">
    <source>
        <dbReference type="ARBA" id="ARBA00023136"/>
    </source>
</evidence>
<dbReference type="Proteomes" id="UP000005868">
    <property type="component" value="Chromosome"/>
</dbReference>
<keyword evidence="9" id="KW-1185">Reference proteome</keyword>
<dbReference type="InterPro" id="IPR018461">
    <property type="entry name" value="Na/H_Antiport_NhaC-like_C"/>
</dbReference>
<keyword evidence="4 6" id="KW-1133">Transmembrane helix</keyword>
<reference evidence="8 9" key="2">
    <citation type="journal article" date="2012" name="Stand. Genomic Sci.">
        <title>Genome sequence of the moderately thermophilic, amino-acid-degrading and sulfur-reducing bacterium Thermovirga lienii type strain (Cas60314(T)).</title>
        <authorList>
            <person name="Goker M."/>
            <person name="Saunders E."/>
            <person name="Lapidus A."/>
            <person name="Nolan M."/>
            <person name="Lucas S."/>
            <person name="Hammon N."/>
            <person name="Deshpande S."/>
            <person name="Cheng J.F."/>
            <person name="Han C."/>
            <person name="Tapia R."/>
            <person name="Goodwin L.A."/>
            <person name="Pitluck S."/>
            <person name="Liolios K."/>
            <person name="Mavromatis K."/>
            <person name="Pagani I."/>
            <person name="Ivanova N."/>
            <person name="Mikhailova N."/>
            <person name="Pati A."/>
            <person name="Chen A."/>
            <person name="Palaniappan K."/>
            <person name="Land M."/>
            <person name="Chang Y.J."/>
            <person name="Jeffries C.D."/>
            <person name="Brambilla E.M."/>
            <person name="Rohde M."/>
            <person name="Spring S."/>
            <person name="Detter J.C."/>
            <person name="Woyke T."/>
            <person name="Bristow J."/>
            <person name="Eisen J.A."/>
            <person name="Markowitz V."/>
            <person name="Hugenholtz P."/>
            <person name="Kyrpides N.C."/>
            <person name="Klenk H.P."/>
        </authorList>
    </citation>
    <scope>NUCLEOTIDE SEQUENCE [LARGE SCALE GENOMIC DNA]</scope>
    <source>
        <strain evidence="9">ATCC BAA-1197 / DSM 17291 / Cas60314</strain>
    </source>
</reference>
<feature type="transmembrane region" description="Helical" evidence="6">
    <location>
        <begin position="6"/>
        <end position="23"/>
    </location>
</feature>
<evidence type="ECO:0000313" key="9">
    <source>
        <dbReference type="Proteomes" id="UP000005868"/>
    </source>
</evidence>
<accession>G7V5Z7</accession>
<organism evidence="8 9">
    <name type="scientific">Thermovirga lienii (strain ATCC BAA-1197 / DSM 17291 / Cas60314)</name>
    <dbReference type="NCBI Taxonomy" id="580340"/>
    <lineage>
        <taxon>Bacteria</taxon>
        <taxon>Thermotogati</taxon>
        <taxon>Synergistota</taxon>
        <taxon>Synergistia</taxon>
        <taxon>Synergistales</taxon>
        <taxon>Thermovirgaceae</taxon>
        <taxon>Thermovirga</taxon>
    </lineage>
</organism>
<dbReference type="Pfam" id="PF03553">
    <property type="entry name" value="Na_H_antiporter"/>
    <property type="match status" value="1"/>
</dbReference>
<dbReference type="GO" id="GO:0005886">
    <property type="term" value="C:plasma membrane"/>
    <property type="evidence" value="ECO:0007669"/>
    <property type="project" value="UniProtKB-SubCell"/>
</dbReference>
<dbReference type="STRING" id="580340.Tlie_0156"/>